<organism evidence="1 2">
    <name type="scientific">Shewanella youngdeokensis</name>
    <dbReference type="NCBI Taxonomy" id="2999068"/>
    <lineage>
        <taxon>Bacteria</taxon>
        <taxon>Pseudomonadati</taxon>
        <taxon>Pseudomonadota</taxon>
        <taxon>Gammaproteobacteria</taxon>
        <taxon>Alteromonadales</taxon>
        <taxon>Shewanellaceae</taxon>
        <taxon>Shewanella</taxon>
    </lineage>
</organism>
<sequence length="237" mass="27025">MSVTHTYPNATPHDDIVAIYPNVFLLRGSVKLGPGARINRNMIIIREGKDLTLVNTVRIEASRLSQLEDLGKVKHIIRLGDSHGLDDQFYLDRYQCEFWAQSNQKTYLTPVPTQLLSQNSELPFSGAELFEFQLTTHSEAMILLHKHKLLITTDSVQYHDDWRYFSLPAKFVFKLLGFKKGVNIGPPWLKQVTPKGGSIKEDFARILQLDFDALVSAHGVCLRDGAKRLLMHEIKRL</sequence>
<evidence type="ECO:0000313" key="1">
    <source>
        <dbReference type="EMBL" id="WOT05393.1"/>
    </source>
</evidence>
<reference evidence="1 2" key="1">
    <citation type="submission" date="2023-10" db="EMBL/GenBank/DDBJ databases">
        <title>Complete genome sequence of Shewanella sp. DAU334.</title>
        <authorList>
            <person name="Lee Y.-S."/>
            <person name="Jeong H.-R."/>
            <person name="Hwang E.-J."/>
            <person name="Choi Y.-L."/>
            <person name="Kim G.-D."/>
        </authorList>
    </citation>
    <scope>NUCLEOTIDE SEQUENCE [LARGE SCALE GENOMIC DNA]</scope>
    <source>
        <strain evidence="1 2">DAU334</strain>
    </source>
</reference>
<dbReference type="InterPro" id="IPR036866">
    <property type="entry name" value="RibonucZ/Hydroxyglut_hydro"/>
</dbReference>
<dbReference type="Gene3D" id="3.60.15.10">
    <property type="entry name" value="Ribonuclease Z/Hydroxyacylglutathione hydrolase-like"/>
    <property type="match status" value="1"/>
</dbReference>
<dbReference type="SUPFAM" id="SSF56281">
    <property type="entry name" value="Metallo-hydrolase/oxidoreductase"/>
    <property type="match status" value="1"/>
</dbReference>
<accession>A0ABZ0JYL1</accession>
<dbReference type="Proteomes" id="UP001529491">
    <property type="component" value="Chromosome"/>
</dbReference>
<evidence type="ECO:0000313" key="2">
    <source>
        <dbReference type="Proteomes" id="UP001529491"/>
    </source>
</evidence>
<name>A0ABZ0JYL1_9GAMM</name>
<proteinExistence type="predicted"/>
<dbReference type="EMBL" id="CP136522">
    <property type="protein sequence ID" value="WOT05393.1"/>
    <property type="molecule type" value="Genomic_DNA"/>
</dbReference>
<protein>
    <recommendedName>
        <fullName evidence="3">Urease accessory protein UreD</fullName>
    </recommendedName>
</protein>
<keyword evidence="2" id="KW-1185">Reference proteome</keyword>
<gene>
    <name evidence="1" type="ORF">RGE70_00775</name>
</gene>
<dbReference type="RefSeq" id="WP_310469652.1">
    <property type="nucleotide sequence ID" value="NZ_CP136522.1"/>
</dbReference>
<evidence type="ECO:0008006" key="3">
    <source>
        <dbReference type="Google" id="ProtNLM"/>
    </source>
</evidence>